<dbReference type="RefSeq" id="WP_092742108.1">
    <property type="nucleotide sequence ID" value="NZ_FNOV01000011.1"/>
</dbReference>
<dbReference type="EMBL" id="FNOV01000011">
    <property type="protein sequence ID" value="SDY68280.1"/>
    <property type="molecule type" value="Genomic_DNA"/>
</dbReference>
<gene>
    <name evidence="2" type="ORF">SAMN04488069_111148</name>
</gene>
<dbReference type="Pfam" id="PF04326">
    <property type="entry name" value="SLFN_AlbA_2"/>
    <property type="match status" value="1"/>
</dbReference>
<name>A0A1H3LVA1_9BACT</name>
<protein>
    <submittedName>
        <fullName evidence="2">ATP-dependent DNA helicase RecG</fullName>
    </submittedName>
</protein>
<dbReference type="STRING" id="651662.SAMN04488069_111148"/>
<evidence type="ECO:0000313" key="2">
    <source>
        <dbReference type="EMBL" id="SDY68280.1"/>
    </source>
</evidence>
<dbReference type="Gene3D" id="3.30.565.60">
    <property type="match status" value="1"/>
</dbReference>
<dbReference type="GO" id="GO:0004386">
    <property type="term" value="F:helicase activity"/>
    <property type="evidence" value="ECO:0007669"/>
    <property type="project" value="UniProtKB-KW"/>
</dbReference>
<keyword evidence="2" id="KW-0067">ATP-binding</keyword>
<dbReference type="Gene3D" id="3.30.950.30">
    <property type="entry name" value="Schlafen, AAA domain"/>
    <property type="match status" value="1"/>
</dbReference>
<feature type="domain" description="Schlafen AlbA-2" evidence="1">
    <location>
        <begin position="14"/>
        <end position="123"/>
    </location>
</feature>
<dbReference type="OrthoDB" id="9807907at2"/>
<accession>A0A1H3LVA1</accession>
<sequence length="550" mass="61015">MSETHVFEKKSYRKAFGPSPDLNDLAKTCVCLANAQGGSLLVGIEDQEEDPPAGQQIPQREVNELVKKLSSRAVNVSIAAPELLTAANGGQYLRLTVQPSLHVVATTSDGKTYARLSDQCQPVTGEDLHRLVYEKTGLQWEIRVVPDVTLADLPAEEIRFFAERVRAAGTVSAFVLGKSDQELLEYFNLLTATGQATHLGVLWLGTPAQRARLSYGLQVQYVVYDELERKVRKEIWLDHHLNPARLLDDLLARAVELRYAHEIPMGSTRRQVRNYPEAVLRELLVNAFAHRLYTTAADVFVGAYTDRLEITSPGGLPLGVTPTTILHAQKRRNPHLMATFQATGMMEGEGSGYDLIYEQLSREAKPLPEVDDSGQSLRVTVQSQLPDAATLRLLDYLAGQYTFSQKEMIALGQLAQHRRLSALALAARLQLPQTERLRPWLARLVEQKLVLTQGATKGTYYALSPTLYQAARLDERPTLRPLDPVLLRARILEDVRSHPQSALADIVGRVGSDTATSTVQRAVYALVKSGELLASGGRQQRRYSISQINE</sequence>
<dbReference type="InterPro" id="IPR038475">
    <property type="entry name" value="RecG_C_sf"/>
</dbReference>
<keyword evidence="2" id="KW-0547">Nucleotide-binding</keyword>
<dbReference type="AlphaFoldDB" id="A0A1H3LVA1"/>
<dbReference type="InterPro" id="IPR038461">
    <property type="entry name" value="Schlafen_AlbA_2_dom_sf"/>
</dbReference>
<keyword evidence="3" id="KW-1185">Reference proteome</keyword>
<proteinExistence type="predicted"/>
<reference evidence="3" key="1">
    <citation type="submission" date="2016-10" db="EMBL/GenBank/DDBJ databases">
        <authorList>
            <person name="Varghese N."/>
            <person name="Submissions S."/>
        </authorList>
    </citation>
    <scope>NUCLEOTIDE SEQUENCE [LARGE SCALE GENOMIC DNA]</scope>
    <source>
        <strain evidence="3">CGMCC 1.8975</strain>
    </source>
</reference>
<evidence type="ECO:0000259" key="1">
    <source>
        <dbReference type="Pfam" id="PF04326"/>
    </source>
</evidence>
<dbReference type="PANTHER" id="PTHR30595">
    <property type="entry name" value="GLPR-RELATED TRANSCRIPTIONAL REPRESSOR"/>
    <property type="match status" value="1"/>
</dbReference>
<dbReference type="PANTHER" id="PTHR30595:SF6">
    <property type="entry name" value="SCHLAFEN ALBA-2 DOMAIN-CONTAINING PROTEIN"/>
    <property type="match status" value="1"/>
</dbReference>
<dbReference type="Proteomes" id="UP000199249">
    <property type="component" value="Unassembled WGS sequence"/>
</dbReference>
<keyword evidence="2" id="KW-0378">Hydrolase</keyword>
<keyword evidence="2" id="KW-0347">Helicase</keyword>
<dbReference type="Pfam" id="PF13749">
    <property type="entry name" value="HATPase_c_4"/>
    <property type="match status" value="1"/>
</dbReference>
<organism evidence="2 3">
    <name type="scientific">Hymenobacter psychrophilus</name>
    <dbReference type="NCBI Taxonomy" id="651662"/>
    <lineage>
        <taxon>Bacteria</taxon>
        <taxon>Pseudomonadati</taxon>
        <taxon>Bacteroidota</taxon>
        <taxon>Cytophagia</taxon>
        <taxon>Cytophagales</taxon>
        <taxon>Hymenobacteraceae</taxon>
        <taxon>Hymenobacter</taxon>
    </lineage>
</organism>
<dbReference type="InterPro" id="IPR007421">
    <property type="entry name" value="Schlafen_AlbA_2_dom"/>
</dbReference>
<evidence type="ECO:0000313" key="3">
    <source>
        <dbReference type="Proteomes" id="UP000199249"/>
    </source>
</evidence>